<evidence type="ECO:0000313" key="2">
    <source>
        <dbReference type="EMBL" id="AEC04675.1"/>
    </source>
</evidence>
<protein>
    <submittedName>
        <fullName evidence="2">Uncharacterized protein pm1141</fullName>
    </submittedName>
</protein>
<dbReference type="InterPro" id="IPR002654">
    <property type="entry name" value="Glyco_trans_25"/>
</dbReference>
<sequence>MPMTNYVISLSSARERRRHVMNEFSKHHVPFQIFDAVSPSSHLDFLIQRLVPNLNGTSLTGGEKGCLISHVALWHKCIQDNLPYIAIFEDDILLGRDARAFLAEDEWLFSRFNCDDIFIIRLETFLQETICEALPNPVSYCGRDFLALKDEHLGTAGYIISLGAAKYLLEIFKNMESNNIFPIDHLIFNRFLAGEELMVYQLSPALCIQELQLNENESLLDSQLESERKNYRLAEKARNKKTWREKVYHIFTKPQRMLKKRKERAEKNAKMKLKCIVKFE</sequence>
<proteinExistence type="predicted"/>
<evidence type="ECO:0000259" key="1">
    <source>
        <dbReference type="Pfam" id="PF01755"/>
    </source>
</evidence>
<dbReference type="EMBL" id="HQ162669">
    <property type="protein sequence ID" value="AEC04675.1"/>
    <property type="molecule type" value="Genomic_DNA"/>
</dbReference>
<dbReference type="Pfam" id="PF01755">
    <property type="entry name" value="Glyco_transf_25"/>
    <property type="match status" value="1"/>
</dbReference>
<name>F4ZLU4_PASMD</name>
<accession>F4ZLU4</accession>
<organism evidence="2">
    <name type="scientific">Pasteurella multocida</name>
    <dbReference type="NCBI Taxonomy" id="747"/>
    <lineage>
        <taxon>Bacteria</taxon>
        <taxon>Pseudomonadati</taxon>
        <taxon>Pseudomonadota</taxon>
        <taxon>Gammaproteobacteria</taxon>
        <taxon>Pasteurellales</taxon>
        <taxon>Pasteurellaceae</taxon>
        <taxon>Pasteurella</taxon>
    </lineage>
</organism>
<dbReference type="CDD" id="cd06532">
    <property type="entry name" value="Glyco_transf_25"/>
    <property type="match status" value="1"/>
</dbReference>
<feature type="domain" description="Glycosyl transferase family 25" evidence="1">
    <location>
        <begin position="4"/>
        <end position="187"/>
    </location>
</feature>
<dbReference type="AlphaFoldDB" id="F4ZLU4"/>
<gene>
    <name evidence="2" type="primary">pm1141</name>
</gene>
<reference evidence="2" key="1">
    <citation type="journal article" date="2011" name="J. Vet. Diagn. Invest.">
        <title>Nucleotide sequence and polymerase chain reaction/restriction fragment length polymorphism analyses of the genes involved in biosynthesis of the lipopolysaccharide of Pasteurella multocida.</title>
        <authorList>
            <person name="Tsai Y.-C."/>
            <person name="Shien J.-H."/>
            <person name="Wu H.-R."/>
            <person name="Shieh H.K."/>
            <person name="Chang P.-C."/>
        </authorList>
    </citation>
    <scope>NUCLEOTIDE SEQUENCE</scope>
    <source>
        <strain evidence="2">P1059</strain>
    </source>
</reference>